<dbReference type="AlphaFoldDB" id="A0A139X348"/>
<dbReference type="STRING" id="128403.WA1_34210"/>
<protein>
    <submittedName>
        <fullName evidence="1">Uncharacterized protein</fullName>
    </submittedName>
</protein>
<gene>
    <name evidence="1" type="ORF">WA1_34210</name>
</gene>
<keyword evidence="2" id="KW-1185">Reference proteome</keyword>
<reference evidence="1 2" key="1">
    <citation type="journal article" date="2013" name="Genome Biol. Evol.">
        <title>Genomes of Stigonematalean cyanobacteria (subsection V) and the evolution of oxygenic photosynthesis from prokaryotes to plastids.</title>
        <authorList>
            <person name="Dagan T."/>
            <person name="Roettger M."/>
            <person name="Stucken K."/>
            <person name="Landan G."/>
            <person name="Koch R."/>
            <person name="Major P."/>
            <person name="Gould S.B."/>
            <person name="Goremykin V.V."/>
            <person name="Rippka R."/>
            <person name="Tandeau de Marsac N."/>
            <person name="Gugger M."/>
            <person name="Lockhart P.J."/>
            <person name="Allen J.F."/>
            <person name="Brune I."/>
            <person name="Maus I."/>
            <person name="Puhler A."/>
            <person name="Martin W.F."/>
        </authorList>
    </citation>
    <scope>NUCLEOTIDE SEQUENCE [LARGE SCALE GENOMIC DNA]</scope>
    <source>
        <strain evidence="1 2">PCC 7110</strain>
    </source>
</reference>
<evidence type="ECO:0000313" key="2">
    <source>
        <dbReference type="Proteomes" id="UP000076925"/>
    </source>
</evidence>
<accession>A0A139X348</accession>
<organism evidence="1 2">
    <name type="scientific">Scytonema hofmannii PCC 7110</name>
    <dbReference type="NCBI Taxonomy" id="128403"/>
    <lineage>
        <taxon>Bacteria</taxon>
        <taxon>Bacillati</taxon>
        <taxon>Cyanobacteriota</taxon>
        <taxon>Cyanophyceae</taxon>
        <taxon>Nostocales</taxon>
        <taxon>Scytonemataceae</taxon>
        <taxon>Scytonema</taxon>
    </lineage>
</organism>
<proteinExistence type="predicted"/>
<dbReference type="RefSeq" id="WP_026134663.1">
    <property type="nucleotide sequence ID" value="NZ_KQ976354.1"/>
</dbReference>
<dbReference type="EMBL" id="ANNX02000036">
    <property type="protein sequence ID" value="KYC39042.1"/>
    <property type="molecule type" value="Genomic_DNA"/>
</dbReference>
<comment type="caution">
    <text evidence="1">The sequence shown here is derived from an EMBL/GenBank/DDBJ whole genome shotgun (WGS) entry which is preliminary data.</text>
</comment>
<evidence type="ECO:0000313" key="1">
    <source>
        <dbReference type="EMBL" id="KYC39042.1"/>
    </source>
</evidence>
<dbReference type="OrthoDB" id="464459at2"/>
<sequence length="71" mass="7982">MTWITLLTTSSRWQAELMQELLAAHNIPTKIIDLGVKSYLGAGTPAALQVRLQDKWAVLLLLSPYEDEQET</sequence>
<dbReference type="Proteomes" id="UP000076925">
    <property type="component" value="Unassembled WGS sequence"/>
</dbReference>
<name>A0A139X348_9CYAN</name>